<name>A0A821RCN2_9BILA</name>
<dbReference type="EMBL" id="CAJOBS010002971">
    <property type="protein sequence ID" value="CAF4841339.1"/>
    <property type="molecule type" value="Genomic_DNA"/>
</dbReference>
<reference evidence="2" key="1">
    <citation type="submission" date="2021-02" db="EMBL/GenBank/DDBJ databases">
        <authorList>
            <person name="Nowell W R."/>
        </authorList>
    </citation>
    <scope>NUCLEOTIDE SEQUENCE</scope>
</reference>
<evidence type="ECO:0000313" key="2">
    <source>
        <dbReference type="EMBL" id="CAF4841339.1"/>
    </source>
</evidence>
<protein>
    <submittedName>
        <fullName evidence="2">Uncharacterized protein</fullName>
    </submittedName>
</protein>
<dbReference type="AlphaFoldDB" id="A0A821RCN2"/>
<comment type="caution">
    <text evidence="2">The sequence shown here is derived from an EMBL/GenBank/DDBJ whole genome shotgun (WGS) entry which is preliminary data.</text>
</comment>
<evidence type="ECO:0000313" key="1">
    <source>
        <dbReference type="EMBL" id="CAF4754697.1"/>
    </source>
</evidence>
<evidence type="ECO:0000313" key="3">
    <source>
        <dbReference type="Proteomes" id="UP000663838"/>
    </source>
</evidence>
<dbReference type="Proteomes" id="UP000663838">
    <property type="component" value="Unassembled WGS sequence"/>
</dbReference>
<sequence>MSTSFNINKNKFESGFIGSIRSMPIDLSYYLIIYCSSNEINQLIEQYNGAYYYYNTQSNMNYEHTIIYIGENLTIPIHSIPGVSTLSTGPVAFANGINYIDRERIMKCCRQDGLILQLSKPLTMIDLLINDWANY</sequence>
<organism evidence="2 3">
    <name type="scientific">Rotaria socialis</name>
    <dbReference type="NCBI Taxonomy" id="392032"/>
    <lineage>
        <taxon>Eukaryota</taxon>
        <taxon>Metazoa</taxon>
        <taxon>Spiralia</taxon>
        <taxon>Gnathifera</taxon>
        <taxon>Rotifera</taxon>
        <taxon>Eurotatoria</taxon>
        <taxon>Bdelloidea</taxon>
        <taxon>Philodinida</taxon>
        <taxon>Philodinidae</taxon>
        <taxon>Rotaria</taxon>
    </lineage>
</organism>
<gene>
    <name evidence="1" type="ORF">QYT958_LOCUS21230</name>
    <name evidence="2" type="ORF">TOA249_LOCUS26095</name>
</gene>
<proteinExistence type="predicted"/>
<dbReference type="EMBL" id="CAJOBR010003842">
    <property type="protein sequence ID" value="CAF4754697.1"/>
    <property type="molecule type" value="Genomic_DNA"/>
</dbReference>
<dbReference type="Proteomes" id="UP000663848">
    <property type="component" value="Unassembled WGS sequence"/>
</dbReference>
<accession>A0A821RCN2</accession>